<dbReference type="EMBL" id="SRPO01000148">
    <property type="protein sequence ID" value="KAG5938685.1"/>
    <property type="molecule type" value="Genomic_DNA"/>
</dbReference>
<sequence>MFFVVIVSPSYNTFSYLCVARNELTTGSVLDLLIAGVCAAAGPWGVQCRAVAHGSGCMGPAVWPSGRLQRPPVAHSQQSQRSHSAQSSHSQHAFGAHDNAFSGRRGRFFVAASPPLPSLPASPPPRASTPPPRTTADESCASRRSDTSAGGDPALRAPIAPPAAAKVHPSPAPSNPPEHRRLDGSADVAPSTAPNEFESSSASARAAQSRFLKAGSQQPFYPNLSPASATELAATAVAAEKQEHLEAAALCPYNTNLLTSPFRKTNHKNKIASPQSGRPSASRLWNPTNSTPRTSTQQRQRRKRRPSSPLPPSVPLQHPALCALAETDDPYDTAAGNYPLLTLSEQRQSRHAVSGRTTFLVDGSSRSNNRRISLPHPIRTSADAEQILSRHELAASNSPLASRSGGLCADAASSPGPSAESKGKQKAIMAITEDTRRSCSRDLERGPDVVNARLSTISAADGIGASISSSNSSIMGEDVQPDAAEEWGPQHPCYPHLNPHVPPESTEYATTRIIRVKRDWLVAGDLAPTFSNLYPEILDPAGMSEQEFRRVVDKLNAELVPIFNPYGWRNILDAALGLLTGWLWDDFGMTAAKGRMNALEAWMERWNGEMEKTMAEEEGVLAPKLIPLRQTGYMSVCACLVLC</sequence>
<evidence type="ECO:0000256" key="1">
    <source>
        <dbReference type="ARBA" id="ARBA00004406"/>
    </source>
</evidence>
<feature type="domain" description="Golgin subfamily A member 7/ERF4" evidence="8">
    <location>
        <begin position="513"/>
        <end position="637"/>
    </location>
</feature>
<dbReference type="GO" id="GO:0031211">
    <property type="term" value="C:endoplasmic reticulum palmitoyltransferase complex"/>
    <property type="evidence" value="ECO:0007669"/>
    <property type="project" value="TreeGrafter"/>
</dbReference>
<name>A0A9P7MCL9_9HYPO</name>
<reference evidence="9 10" key="1">
    <citation type="journal article" date="2020" name="bioRxiv">
        <title>Whole genome comparisons of ergot fungi reveals the divergence and evolution of species within the genus Claviceps are the result of varying mechanisms driving genome evolution and host range expansion.</title>
        <authorList>
            <person name="Wyka S.A."/>
            <person name="Mondo S.J."/>
            <person name="Liu M."/>
            <person name="Dettman J."/>
            <person name="Nalam V."/>
            <person name="Broders K.D."/>
        </authorList>
    </citation>
    <scope>NUCLEOTIDE SEQUENCE [LARGE SCALE GENOMIC DNA]</scope>
    <source>
        <strain evidence="9 10">CCC 1485</strain>
    </source>
</reference>
<organism evidence="9 10">
    <name type="scientific">Claviceps pazoutovae</name>
    <dbReference type="NCBI Taxonomy" id="1649127"/>
    <lineage>
        <taxon>Eukaryota</taxon>
        <taxon>Fungi</taxon>
        <taxon>Dikarya</taxon>
        <taxon>Ascomycota</taxon>
        <taxon>Pezizomycotina</taxon>
        <taxon>Sordariomycetes</taxon>
        <taxon>Hypocreomycetidae</taxon>
        <taxon>Hypocreales</taxon>
        <taxon>Clavicipitaceae</taxon>
        <taxon>Claviceps</taxon>
    </lineage>
</organism>
<keyword evidence="10" id="KW-1185">Reference proteome</keyword>
<feature type="region of interest" description="Disordered" evidence="7">
    <location>
        <begin position="398"/>
        <end position="425"/>
    </location>
</feature>
<dbReference type="GO" id="GO:0005789">
    <property type="term" value="C:endoplasmic reticulum membrane"/>
    <property type="evidence" value="ECO:0007669"/>
    <property type="project" value="UniProtKB-SubCell"/>
</dbReference>
<feature type="compositionally biased region" description="Low complexity" evidence="7">
    <location>
        <begin position="153"/>
        <end position="165"/>
    </location>
</feature>
<feature type="compositionally biased region" description="Low complexity" evidence="7">
    <location>
        <begin position="287"/>
        <end position="298"/>
    </location>
</feature>
<evidence type="ECO:0000256" key="3">
    <source>
        <dbReference type="ARBA" id="ARBA00011396"/>
    </source>
</evidence>
<accession>A0A9P7MCL9</accession>
<dbReference type="GO" id="GO:0006612">
    <property type="term" value="P:protein targeting to membrane"/>
    <property type="evidence" value="ECO:0007669"/>
    <property type="project" value="TreeGrafter"/>
</dbReference>
<comment type="subunit">
    <text evidence="3">Interacts with ERF2.</text>
</comment>
<proteinExistence type="inferred from homology"/>
<comment type="caution">
    <text evidence="9">The sequence shown here is derived from an EMBL/GenBank/DDBJ whole genome shotgun (WGS) entry which is preliminary data.</text>
</comment>
<evidence type="ECO:0000313" key="10">
    <source>
        <dbReference type="Proteomes" id="UP000706124"/>
    </source>
</evidence>
<dbReference type="InterPro" id="IPR051371">
    <property type="entry name" value="Ras_palmitoyltransferase"/>
</dbReference>
<evidence type="ECO:0000313" key="9">
    <source>
        <dbReference type="EMBL" id="KAG5938685.1"/>
    </source>
</evidence>
<gene>
    <name evidence="9" type="ORF">E4U60_001232</name>
</gene>
<evidence type="ECO:0000256" key="7">
    <source>
        <dbReference type="SAM" id="MobiDB-lite"/>
    </source>
</evidence>
<feature type="compositionally biased region" description="Polar residues" evidence="7">
    <location>
        <begin position="272"/>
        <end position="286"/>
    </location>
</feature>
<dbReference type="Pfam" id="PF10256">
    <property type="entry name" value="Erf4"/>
    <property type="match status" value="1"/>
</dbReference>
<dbReference type="PANTHER" id="PTHR13254">
    <property type="entry name" value="GOLGI AUTOANTIGEN, GOLGIN SUBFAMILY A, 7"/>
    <property type="match status" value="1"/>
</dbReference>
<comment type="similarity">
    <text evidence="2">Belongs to the ERF4 family.</text>
</comment>
<feature type="compositionally biased region" description="Low complexity" evidence="7">
    <location>
        <begin position="199"/>
        <end position="210"/>
    </location>
</feature>
<evidence type="ECO:0000259" key="8">
    <source>
        <dbReference type="Pfam" id="PF10256"/>
    </source>
</evidence>
<dbReference type="InterPro" id="IPR019383">
    <property type="entry name" value="Golgin_A_7/ERF4"/>
</dbReference>
<evidence type="ECO:0000256" key="5">
    <source>
        <dbReference type="ARBA" id="ARBA00022824"/>
    </source>
</evidence>
<feature type="region of interest" description="Disordered" evidence="7">
    <location>
        <begin position="68"/>
        <end position="97"/>
    </location>
</feature>
<evidence type="ECO:0000256" key="2">
    <source>
        <dbReference type="ARBA" id="ARBA00007732"/>
    </source>
</evidence>
<evidence type="ECO:0000256" key="6">
    <source>
        <dbReference type="ARBA" id="ARBA00023136"/>
    </source>
</evidence>
<dbReference type="AlphaFoldDB" id="A0A9P7MCL9"/>
<dbReference type="Proteomes" id="UP000706124">
    <property type="component" value="Unassembled WGS sequence"/>
</dbReference>
<feature type="region of interest" description="Disordered" evidence="7">
    <location>
        <begin position="260"/>
        <end position="316"/>
    </location>
</feature>
<dbReference type="PANTHER" id="PTHR13254:SF0">
    <property type="entry name" value="GOLGIN SUBFAMILY A MEMBER 7_ERF4 DOMAIN-CONTAINING PROTEIN"/>
    <property type="match status" value="1"/>
</dbReference>
<dbReference type="OrthoDB" id="5377273at2759"/>
<feature type="compositionally biased region" description="Pro residues" evidence="7">
    <location>
        <begin position="114"/>
        <end position="133"/>
    </location>
</feature>
<protein>
    <recommendedName>
        <fullName evidence="4">Ras modification protein ERF4</fullName>
    </recommendedName>
</protein>
<comment type="subcellular location">
    <subcellularLocation>
        <location evidence="1">Endoplasmic reticulum membrane</location>
        <topology evidence="1">Peripheral membrane protein</topology>
    </subcellularLocation>
</comment>
<feature type="region of interest" description="Disordered" evidence="7">
    <location>
        <begin position="112"/>
        <end position="210"/>
    </location>
</feature>
<feature type="compositionally biased region" description="Low complexity" evidence="7">
    <location>
        <begin position="74"/>
        <end position="93"/>
    </location>
</feature>
<keyword evidence="6" id="KW-0472">Membrane</keyword>
<evidence type="ECO:0000256" key="4">
    <source>
        <dbReference type="ARBA" id="ARBA00018463"/>
    </source>
</evidence>
<keyword evidence="5" id="KW-0256">Endoplasmic reticulum</keyword>